<evidence type="ECO:0000313" key="3">
    <source>
        <dbReference type="Proteomes" id="UP000639643"/>
    </source>
</evidence>
<proteinExistence type="predicted"/>
<comment type="caution">
    <text evidence="2">The sequence shown here is derived from an EMBL/GenBank/DDBJ whole genome shotgun (WGS) entry which is preliminary data.</text>
</comment>
<accession>A0A8H6NUD0</accession>
<feature type="compositionally biased region" description="Basic and acidic residues" evidence="1">
    <location>
        <begin position="53"/>
        <end position="64"/>
    </location>
</feature>
<evidence type="ECO:0000313" key="2">
    <source>
        <dbReference type="EMBL" id="KAF6842544.1"/>
    </source>
</evidence>
<evidence type="ECO:0000256" key="1">
    <source>
        <dbReference type="SAM" id="MobiDB-lite"/>
    </source>
</evidence>
<keyword evidence="3" id="KW-1185">Reference proteome</keyword>
<dbReference type="AlphaFoldDB" id="A0A8H6NUD0"/>
<dbReference type="EMBL" id="WIGM01000068">
    <property type="protein sequence ID" value="KAF6842544.1"/>
    <property type="molecule type" value="Genomic_DNA"/>
</dbReference>
<organism evidence="2 3">
    <name type="scientific">Colletotrichum musicola</name>
    <dbReference type="NCBI Taxonomy" id="2175873"/>
    <lineage>
        <taxon>Eukaryota</taxon>
        <taxon>Fungi</taxon>
        <taxon>Dikarya</taxon>
        <taxon>Ascomycota</taxon>
        <taxon>Pezizomycotina</taxon>
        <taxon>Sordariomycetes</taxon>
        <taxon>Hypocreomycetidae</taxon>
        <taxon>Glomerellales</taxon>
        <taxon>Glomerellaceae</taxon>
        <taxon>Colletotrichum</taxon>
        <taxon>Colletotrichum orchidearum species complex</taxon>
    </lineage>
</organism>
<reference evidence="2" key="1">
    <citation type="journal article" date="2020" name="Phytopathology">
        <title>Genome Sequence Resources of Colletotrichum truncatum, C. plurivorum, C. musicola, and C. sojae: Four Species Pathogenic to Soybean (Glycine max).</title>
        <authorList>
            <person name="Rogerio F."/>
            <person name="Boufleur T.R."/>
            <person name="Ciampi-Guillardi M."/>
            <person name="Sukno S.A."/>
            <person name="Thon M.R."/>
            <person name="Massola Junior N.S."/>
            <person name="Baroncelli R."/>
        </authorList>
    </citation>
    <scope>NUCLEOTIDE SEQUENCE</scope>
    <source>
        <strain evidence="2">LFN0074</strain>
    </source>
</reference>
<feature type="region of interest" description="Disordered" evidence="1">
    <location>
        <begin position="30"/>
        <end position="82"/>
    </location>
</feature>
<name>A0A8H6NUD0_9PEZI</name>
<sequence>MVVGTPSSNSMSMVVWQSASTNGASSLARDAAFPDGGSDIREVVRSTVVSRSSVERAKTTDQRNAEPASRNGSGQDQHHHRW</sequence>
<dbReference type="Proteomes" id="UP000639643">
    <property type="component" value="Unassembled WGS sequence"/>
</dbReference>
<protein>
    <submittedName>
        <fullName evidence="2">Uncharacterized protein</fullName>
    </submittedName>
</protein>
<gene>
    <name evidence="2" type="ORF">CMUS01_03011</name>
</gene>